<reference evidence="1 2" key="1">
    <citation type="journal article" date="2022" name="Hortic Res">
        <title>A haplotype resolved chromosomal level avocado genome allows analysis of novel avocado genes.</title>
        <authorList>
            <person name="Nath O."/>
            <person name="Fletcher S.J."/>
            <person name="Hayward A."/>
            <person name="Shaw L.M."/>
            <person name="Masouleh A.K."/>
            <person name="Furtado A."/>
            <person name="Henry R.J."/>
            <person name="Mitter N."/>
        </authorList>
    </citation>
    <scope>NUCLEOTIDE SEQUENCE [LARGE SCALE GENOMIC DNA]</scope>
    <source>
        <strain evidence="2">cv. Hass</strain>
    </source>
</reference>
<accession>A0ACC2L4K1</accession>
<gene>
    <name evidence="1" type="ORF">MRB53_021265</name>
</gene>
<protein>
    <submittedName>
        <fullName evidence="1">Uncharacterized protein</fullName>
    </submittedName>
</protein>
<dbReference type="EMBL" id="CM056814">
    <property type="protein sequence ID" value="KAJ8627958.1"/>
    <property type="molecule type" value="Genomic_DNA"/>
</dbReference>
<proteinExistence type="predicted"/>
<comment type="caution">
    <text evidence="1">The sequence shown here is derived from an EMBL/GenBank/DDBJ whole genome shotgun (WGS) entry which is preliminary data.</text>
</comment>
<dbReference type="Proteomes" id="UP001234297">
    <property type="component" value="Chromosome 6"/>
</dbReference>
<evidence type="ECO:0000313" key="1">
    <source>
        <dbReference type="EMBL" id="KAJ8627958.1"/>
    </source>
</evidence>
<name>A0ACC2L4K1_PERAE</name>
<keyword evidence="2" id="KW-1185">Reference proteome</keyword>
<sequence>MFPLGNGEPELPVAILPTGAHLTPIGQQNQVVAPAIDIDHTLAHHDDVASTQNKANPQQHYIEWMYGIKVIVYLHAAQGS</sequence>
<evidence type="ECO:0000313" key="2">
    <source>
        <dbReference type="Proteomes" id="UP001234297"/>
    </source>
</evidence>
<organism evidence="1 2">
    <name type="scientific">Persea americana</name>
    <name type="common">Avocado</name>
    <dbReference type="NCBI Taxonomy" id="3435"/>
    <lineage>
        <taxon>Eukaryota</taxon>
        <taxon>Viridiplantae</taxon>
        <taxon>Streptophyta</taxon>
        <taxon>Embryophyta</taxon>
        <taxon>Tracheophyta</taxon>
        <taxon>Spermatophyta</taxon>
        <taxon>Magnoliopsida</taxon>
        <taxon>Magnoliidae</taxon>
        <taxon>Laurales</taxon>
        <taxon>Lauraceae</taxon>
        <taxon>Persea</taxon>
    </lineage>
</organism>